<dbReference type="GO" id="GO:0033265">
    <property type="term" value="F:choline binding"/>
    <property type="evidence" value="ECO:0007669"/>
    <property type="project" value="InterPro"/>
</dbReference>
<dbReference type="SUPFAM" id="SSF53850">
    <property type="entry name" value="Periplasmic binding protein-like II"/>
    <property type="match status" value="1"/>
</dbReference>
<dbReference type="GO" id="GO:0022857">
    <property type="term" value="F:transmembrane transporter activity"/>
    <property type="evidence" value="ECO:0007669"/>
    <property type="project" value="InterPro"/>
</dbReference>
<dbReference type="GO" id="GO:0043190">
    <property type="term" value="C:ATP-binding cassette (ABC) transporter complex"/>
    <property type="evidence" value="ECO:0007669"/>
    <property type="project" value="InterPro"/>
</dbReference>
<evidence type="ECO:0000256" key="1">
    <source>
        <dbReference type="SAM" id="SignalP"/>
    </source>
</evidence>
<feature type="chain" id="PRO_5008685570" evidence="1">
    <location>
        <begin position="28"/>
        <end position="318"/>
    </location>
</feature>
<sequence>MIKMTLTAVAFASALSALTLGATAASAAEAASCSTVHFADVGWTDITSTTATASTLLKALGYDTDVKVLAVPVTYQSLKNKDIDVFLGNWMPSMAENIKPFAADKSVETVRANLEGAKYTLATNEKGAALGIKDFKDIAAHKDDLDGKIYGIEPGNDGNRLVIDMVDKNTFSLKGFEVVESSEQGMLAQVSRADKEGKPIIFLGWAPHPMNTTYKMTYLTGGDDVFGPNFGGATVYTNVRAGYLQQCPNVGTFVKNLVFSLPMENEIMGKILNDGKDPEVAAKEWLKANPAAVTPWLAGVTTKDGGDGLAAVKSKLGL</sequence>
<dbReference type="RefSeq" id="WP_092853434.1">
    <property type="nucleotide sequence ID" value="NZ_FMAH01000032.1"/>
</dbReference>
<dbReference type="GO" id="GO:0042597">
    <property type="term" value="C:periplasmic space"/>
    <property type="evidence" value="ECO:0007669"/>
    <property type="project" value="InterPro"/>
</dbReference>
<name>A0A1C3WL83_9HYPH</name>
<dbReference type="Pfam" id="PF04069">
    <property type="entry name" value="OpuAC"/>
    <property type="match status" value="1"/>
</dbReference>
<dbReference type="InterPro" id="IPR007210">
    <property type="entry name" value="ABC_Gly_betaine_transp_sub-bd"/>
</dbReference>
<dbReference type="GO" id="GO:0015871">
    <property type="term" value="P:choline transport"/>
    <property type="evidence" value="ECO:0007669"/>
    <property type="project" value="InterPro"/>
</dbReference>
<feature type="domain" description="ABC-type glycine betaine transport system substrate-binding" evidence="2">
    <location>
        <begin position="35"/>
        <end position="287"/>
    </location>
</feature>
<keyword evidence="4" id="KW-1185">Reference proteome</keyword>
<dbReference type="InterPro" id="IPR017783">
    <property type="entry name" value="ABC_choline_sub-bd"/>
</dbReference>
<organism evidence="3 4">
    <name type="scientific">Rhizobium miluonense</name>
    <dbReference type="NCBI Taxonomy" id="411945"/>
    <lineage>
        <taxon>Bacteria</taxon>
        <taxon>Pseudomonadati</taxon>
        <taxon>Pseudomonadota</taxon>
        <taxon>Alphaproteobacteria</taxon>
        <taxon>Hyphomicrobiales</taxon>
        <taxon>Rhizobiaceae</taxon>
        <taxon>Rhizobium/Agrobacterium group</taxon>
        <taxon>Rhizobium</taxon>
    </lineage>
</organism>
<dbReference type="Gene3D" id="3.40.190.10">
    <property type="entry name" value="Periplasmic binding protein-like II"/>
    <property type="match status" value="1"/>
</dbReference>
<dbReference type="OrthoDB" id="9787902at2"/>
<dbReference type="AlphaFoldDB" id="A0A1C3WL83"/>
<accession>A0A1C3WL83</accession>
<evidence type="ECO:0000313" key="3">
    <source>
        <dbReference type="EMBL" id="SCB40626.1"/>
    </source>
</evidence>
<protein>
    <submittedName>
        <fullName evidence="3">Glycine betaine/proline transport system substrate-binding protein</fullName>
    </submittedName>
</protein>
<dbReference type="NCBIfam" id="TIGR03414">
    <property type="entry name" value="ABC_choline_bnd"/>
    <property type="match status" value="1"/>
</dbReference>
<keyword evidence="1" id="KW-0732">Signal</keyword>
<dbReference type="Gene3D" id="3.40.190.100">
    <property type="entry name" value="Glycine betaine-binding periplasmic protein, domain 2"/>
    <property type="match status" value="1"/>
</dbReference>
<proteinExistence type="predicted"/>
<dbReference type="EMBL" id="FMAH01000032">
    <property type="protein sequence ID" value="SCB40626.1"/>
    <property type="molecule type" value="Genomic_DNA"/>
</dbReference>
<evidence type="ECO:0000259" key="2">
    <source>
        <dbReference type="Pfam" id="PF04069"/>
    </source>
</evidence>
<dbReference type="CDD" id="cd13640">
    <property type="entry name" value="PBP2_ChoX"/>
    <property type="match status" value="1"/>
</dbReference>
<dbReference type="Proteomes" id="UP000199435">
    <property type="component" value="Unassembled WGS sequence"/>
</dbReference>
<reference evidence="4" key="1">
    <citation type="submission" date="2016-08" db="EMBL/GenBank/DDBJ databases">
        <authorList>
            <person name="Varghese N."/>
            <person name="Submissions Spin"/>
        </authorList>
    </citation>
    <scope>NUCLEOTIDE SEQUENCE [LARGE SCALE GENOMIC DNA]</scope>
    <source>
        <strain evidence="4">HAMBI 2971</strain>
    </source>
</reference>
<gene>
    <name evidence="3" type="ORF">GA0061102_103257</name>
</gene>
<dbReference type="STRING" id="411945.GA0061102_103257"/>
<feature type="signal peptide" evidence="1">
    <location>
        <begin position="1"/>
        <end position="27"/>
    </location>
</feature>
<evidence type="ECO:0000313" key="4">
    <source>
        <dbReference type="Proteomes" id="UP000199435"/>
    </source>
</evidence>